<name>A0A975SNE8_9RHOO</name>
<evidence type="ECO:0000256" key="5">
    <source>
        <dbReference type="ARBA" id="ARBA00022475"/>
    </source>
</evidence>
<dbReference type="NCBIfam" id="TIGR00739">
    <property type="entry name" value="yajC"/>
    <property type="match status" value="1"/>
</dbReference>
<keyword evidence="7" id="KW-0653">Protein transport</keyword>
<evidence type="ECO:0000256" key="7">
    <source>
        <dbReference type="ARBA" id="ARBA00022927"/>
    </source>
</evidence>
<dbReference type="Pfam" id="PF02699">
    <property type="entry name" value="YajC"/>
    <property type="match status" value="1"/>
</dbReference>
<evidence type="ECO:0000256" key="1">
    <source>
        <dbReference type="ARBA" id="ARBA00004162"/>
    </source>
</evidence>
<keyword evidence="6 11" id="KW-0812">Transmembrane</keyword>
<keyword evidence="13" id="KW-1185">Reference proteome</keyword>
<evidence type="ECO:0000256" key="3">
    <source>
        <dbReference type="ARBA" id="ARBA00014962"/>
    </source>
</evidence>
<sequence>MLISAAYAQQAGQAAATDPVSGIMSFLPMIVIFAIFWLLMIRPQMKRAKEHKALLGAMQKGDEVVTQGGIAGRVTKVGEEYVHVEIAPETEIVVQKPAVQIILPKGTLKSL</sequence>
<organism evidence="12 13">
    <name type="scientific">Azospira inquinata</name>
    <dbReference type="NCBI Taxonomy" id="2785627"/>
    <lineage>
        <taxon>Bacteria</taxon>
        <taxon>Pseudomonadati</taxon>
        <taxon>Pseudomonadota</taxon>
        <taxon>Betaproteobacteria</taxon>
        <taxon>Rhodocyclales</taxon>
        <taxon>Rhodocyclaceae</taxon>
        <taxon>Azospira</taxon>
    </lineage>
</organism>
<proteinExistence type="inferred from homology"/>
<dbReference type="AlphaFoldDB" id="A0A975SNE8"/>
<dbReference type="SMART" id="SM01323">
    <property type="entry name" value="YajC"/>
    <property type="match status" value="1"/>
</dbReference>
<evidence type="ECO:0000313" key="13">
    <source>
        <dbReference type="Proteomes" id="UP000683428"/>
    </source>
</evidence>
<dbReference type="PANTHER" id="PTHR33909:SF1">
    <property type="entry name" value="SEC TRANSLOCON ACCESSORY COMPLEX SUBUNIT YAJC"/>
    <property type="match status" value="1"/>
</dbReference>
<evidence type="ECO:0000256" key="6">
    <source>
        <dbReference type="ARBA" id="ARBA00022692"/>
    </source>
</evidence>
<comment type="similarity">
    <text evidence="2">Belongs to the YajC family.</text>
</comment>
<dbReference type="EMBL" id="CP064782">
    <property type="protein sequence ID" value="QWT49527.1"/>
    <property type="molecule type" value="Genomic_DNA"/>
</dbReference>
<keyword evidence="10 11" id="KW-0472">Membrane</keyword>
<keyword evidence="8 11" id="KW-1133">Transmembrane helix</keyword>
<feature type="transmembrane region" description="Helical" evidence="11">
    <location>
        <begin position="20"/>
        <end position="41"/>
    </location>
</feature>
<dbReference type="PANTHER" id="PTHR33909">
    <property type="entry name" value="SEC TRANSLOCON ACCESSORY COMPLEX SUBUNIT YAJC"/>
    <property type="match status" value="1"/>
</dbReference>
<keyword evidence="4" id="KW-0813">Transport</keyword>
<dbReference type="GO" id="GO:0015031">
    <property type="term" value="P:protein transport"/>
    <property type="evidence" value="ECO:0007669"/>
    <property type="project" value="UniProtKB-KW"/>
</dbReference>
<keyword evidence="5" id="KW-1003">Cell membrane</keyword>
<evidence type="ECO:0000313" key="12">
    <source>
        <dbReference type="EMBL" id="QWT49527.1"/>
    </source>
</evidence>
<protein>
    <recommendedName>
        <fullName evidence="3">Sec translocon accessory complex subunit YajC</fullName>
    </recommendedName>
</protein>
<keyword evidence="9" id="KW-0811">Translocation</keyword>
<evidence type="ECO:0000256" key="9">
    <source>
        <dbReference type="ARBA" id="ARBA00023010"/>
    </source>
</evidence>
<evidence type="ECO:0000256" key="11">
    <source>
        <dbReference type="SAM" id="Phobius"/>
    </source>
</evidence>
<dbReference type="GO" id="GO:0005886">
    <property type="term" value="C:plasma membrane"/>
    <property type="evidence" value="ECO:0007669"/>
    <property type="project" value="UniProtKB-SubCell"/>
</dbReference>
<evidence type="ECO:0000256" key="8">
    <source>
        <dbReference type="ARBA" id="ARBA00022989"/>
    </source>
</evidence>
<accession>A0A975SNE8</accession>
<reference evidence="12" key="1">
    <citation type="submission" date="2020-11" db="EMBL/GenBank/DDBJ databases">
        <title>Azospira inquinata sp. nov.</title>
        <authorList>
            <person name="Moe W.M."/>
            <person name="Mikes M.C."/>
        </authorList>
    </citation>
    <scope>NUCLEOTIDE SEQUENCE</scope>
    <source>
        <strain evidence="12">Azo-3</strain>
    </source>
</reference>
<gene>
    <name evidence="12" type="primary">yajC</name>
    <name evidence="12" type="ORF">Azoinq_02635</name>
</gene>
<dbReference type="InterPro" id="IPR003849">
    <property type="entry name" value="Preprotein_translocase_YajC"/>
</dbReference>
<evidence type="ECO:0000256" key="10">
    <source>
        <dbReference type="ARBA" id="ARBA00023136"/>
    </source>
</evidence>
<evidence type="ECO:0000256" key="2">
    <source>
        <dbReference type="ARBA" id="ARBA00006742"/>
    </source>
</evidence>
<dbReference type="KEGG" id="aiq:Azoinq_02635"/>
<dbReference type="Proteomes" id="UP000683428">
    <property type="component" value="Chromosome"/>
</dbReference>
<dbReference type="RefSeq" id="WP_216126736.1">
    <property type="nucleotide sequence ID" value="NZ_CP064782.1"/>
</dbReference>
<comment type="subcellular location">
    <subcellularLocation>
        <location evidence="1">Cell membrane</location>
        <topology evidence="1">Single-pass membrane protein</topology>
    </subcellularLocation>
</comment>
<evidence type="ECO:0000256" key="4">
    <source>
        <dbReference type="ARBA" id="ARBA00022448"/>
    </source>
</evidence>